<dbReference type="EMBL" id="GDHC01017008">
    <property type="protein sequence ID" value="JAQ01621.1"/>
    <property type="molecule type" value="Transcribed_RNA"/>
</dbReference>
<proteinExistence type="predicted"/>
<feature type="non-terminal residue" evidence="1">
    <location>
        <position position="1"/>
    </location>
</feature>
<reference evidence="1" key="1">
    <citation type="journal article" date="2016" name="Gigascience">
        <title>De novo construction of an expanded transcriptome assembly for the western tarnished plant bug, Lygus hesperus.</title>
        <authorList>
            <person name="Tassone E.E."/>
            <person name="Geib S.M."/>
            <person name="Hall B."/>
            <person name="Fabrick J.A."/>
            <person name="Brent C.S."/>
            <person name="Hull J.J."/>
        </authorList>
    </citation>
    <scope>NUCLEOTIDE SEQUENCE</scope>
</reference>
<accession>A0A146KZ28</accession>
<protein>
    <submittedName>
        <fullName evidence="1">Uncharacterized protein</fullName>
    </submittedName>
</protein>
<evidence type="ECO:0000313" key="1">
    <source>
        <dbReference type="EMBL" id="JAQ01621.1"/>
    </source>
</evidence>
<gene>
    <name evidence="1" type="ORF">g.261</name>
</gene>
<dbReference type="AlphaFoldDB" id="A0A146KZ28"/>
<feature type="non-terminal residue" evidence="1">
    <location>
        <position position="143"/>
    </location>
</feature>
<name>A0A146KZ28_LYGHE</name>
<organism evidence="1">
    <name type="scientific">Lygus hesperus</name>
    <name type="common">Western plant bug</name>
    <dbReference type="NCBI Taxonomy" id="30085"/>
    <lineage>
        <taxon>Eukaryota</taxon>
        <taxon>Metazoa</taxon>
        <taxon>Ecdysozoa</taxon>
        <taxon>Arthropoda</taxon>
        <taxon>Hexapoda</taxon>
        <taxon>Insecta</taxon>
        <taxon>Pterygota</taxon>
        <taxon>Neoptera</taxon>
        <taxon>Paraneoptera</taxon>
        <taxon>Hemiptera</taxon>
        <taxon>Heteroptera</taxon>
        <taxon>Panheteroptera</taxon>
        <taxon>Cimicomorpha</taxon>
        <taxon>Miridae</taxon>
        <taxon>Mirini</taxon>
        <taxon>Lygus</taxon>
    </lineage>
</organism>
<sequence>SRDATLDLVRWVTNDRAVVIIEQSPIDGITALLEETTEVDIAITAITAIATTDLVNTEIGKTDVHHQAVGIVTYAETVVVVHEIIEITIVHPIAAVDMIDLEVAIIEIVIRVEVTTIVVNVPKVVVISQPTGKVVVIIGSTRE</sequence>